<dbReference type="PANTHER" id="PTHR43798:SF33">
    <property type="entry name" value="HYDROLASE, PUTATIVE (AFU_ORTHOLOGUE AFUA_2G14860)-RELATED"/>
    <property type="match status" value="1"/>
</dbReference>
<dbReference type="InterPro" id="IPR050266">
    <property type="entry name" value="AB_hydrolase_sf"/>
</dbReference>
<evidence type="ECO:0000259" key="1">
    <source>
        <dbReference type="Pfam" id="PF00561"/>
    </source>
</evidence>
<dbReference type="EMBL" id="CAEZZU010000120">
    <property type="protein sequence ID" value="CAB4781057.1"/>
    <property type="molecule type" value="Genomic_DNA"/>
</dbReference>
<accession>A0A6J6WFW0</accession>
<name>A0A6J6WFW0_9ZZZZ</name>
<dbReference type="Pfam" id="PF00561">
    <property type="entry name" value="Abhydrolase_1"/>
    <property type="match status" value="1"/>
</dbReference>
<dbReference type="InterPro" id="IPR029058">
    <property type="entry name" value="AB_hydrolase_fold"/>
</dbReference>
<dbReference type="GO" id="GO:0016020">
    <property type="term" value="C:membrane"/>
    <property type="evidence" value="ECO:0007669"/>
    <property type="project" value="TreeGrafter"/>
</dbReference>
<dbReference type="InterPro" id="IPR000073">
    <property type="entry name" value="AB_hydrolase_1"/>
</dbReference>
<evidence type="ECO:0000313" key="2">
    <source>
        <dbReference type="EMBL" id="CAB4781057.1"/>
    </source>
</evidence>
<protein>
    <submittedName>
        <fullName evidence="2">Unannotated protein</fullName>
    </submittedName>
</protein>
<dbReference type="SUPFAM" id="SSF53474">
    <property type="entry name" value="alpha/beta-Hydrolases"/>
    <property type="match status" value="1"/>
</dbReference>
<dbReference type="Gene3D" id="3.40.50.1820">
    <property type="entry name" value="alpha/beta hydrolase"/>
    <property type="match status" value="1"/>
</dbReference>
<reference evidence="2" key="1">
    <citation type="submission" date="2020-05" db="EMBL/GenBank/DDBJ databases">
        <authorList>
            <person name="Chiriac C."/>
            <person name="Salcher M."/>
            <person name="Ghai R."/>
            <person name="Kavagutti S V."/>
        </authorList>
    </citation>
    <scope>NUCLEOTIDE SEQUENCE</scope>
</reference>
<sequence length="311" mass="33642">MVPLGVLTGLRLGVMVALPTEIAWLDTEEVPGPALPLGERVLLEGRGTTFVRRVKGPAGAPTVLLIHGWCASGGLNWFQAFDAVGERFSILAPDLRGHGRGMRTPERFRLRDCADDLAALIESEKCGPVIAVGYSMGGPVAQLLWKRHPHLVSGLVLCATGSEFVSGYPARATFAAAMTIASRGLRIGGHMNFVPHAIGKRIFGGRAPTRPSSFAGWVRDEFRRHDLRLVTEAGRAVSAFSSGRWIGRINVPTTVLVTTNDRAVNAENQEQLAHAIPGARIMRMDETHLACTSPEFGKRILKACLDVQDRI</sequence>
<dbReference type="PANTHER" id="PTHR43798">
    <property type="entry name" value="MONOACYLGLYCEROL LIPASE"/>
    <property type="match status" value="1"/>
</dbReference>
<dbReference type="AlphaFoldDB" id="A0A6J6WFW0"/>
<proteinExistence type="predicted"/>
<dbReference type="PRINTS" id="PR00111">
    <property type="entry name" value="ABHYDROLASE"/>
</dbReference>
<gene>
    <name evidence="2" type="ORF">UFOPK2925_00858</name>
</gene>
<feature type="domain" description="AB hydrolase-1" evidence="1">
    <location>
        <begin position="61"/>
        <end position="280"/>
    </location>
</feature>
<organism evidence="2">
    <name type="scientific">freshwater metagenome</name>
    <dbReference type="NCBI Taxonomy" id="449393"/>
    <lineage>
        <taxon>unclassified sequences</taxon>
        <taxon>metagenomes</taxon>
        <taxon>ecological metagenomes</taxon>
    </lineage>
</organism>